<organism evidence="2 3">
    <name type="scientific">Arabis nemorensis</name>
    <dbReference type="NCBI Taxonomy" id="586526"/>
    <lineage>
        <taxon>Eukaryota</taxon>
        <taxon>Viridiplantae</taxon>
        <taxon>Streptophyta</taxon>
        <taxon>Embryophyta</taxon>
        <taxon>Tracheophyta</taxon>
        <taxon>Spermatophyta</taxon>
        <taxon>Magnoliopsida</taxon>
        <taxon>eudicotyledons</taxon>
        <taxon>Gunneridae</taxon>
        <taxon>Pentapetalae</taxon>
        <taxon>rosids</taxon>
        <taxon>malvids</taxon>
        <taxon>Brassicales</taxon>
        <taxon>Brassicaceae</taxon>
        <taxon>Arabideae</taxon>
        <taxon>Arabis</taxon>
    </lineage>
</organism>
<sequence>MENKRVVVLVTMMIMMLMGNLLAQTDAQSSSFEKCFPGCFVACLVENISLKKSEAALMCPLKCAKSCFPLPSGPSPIASPPSEMISTNEIDHIDYFCQLDCATRLCAPLSSLRNPIYK</sequence>
<keyword evidence="1" id="KW-0732">Signal</keyword>
<dbReference type="AlphaFoldDB" id="A0A565ANY3"/>
<name>A0A565ANY3_9BRAS</name>
<evidence type="ECO:0008006" key="4">
    <source>
        <dbReference type="Google" id="ProtNLM"/>
    </source>
</evidence>
<feature type="signal peptide" evidence="1">
    <location>
        <begin position="1"/>
        <end position="27"/>
    </location>
</feature>
<dbReference type="PANTHER" id="PTHR36312:SF15">
    <property type="entry name" value="THIONIN-LIKE PROTEIN"/>
    <property type="match status" value="1"/>
</dbReference>
<proteinExistence type="predicted"/>
<feature type="chain" id="PRO_5022011995" description="Thionin-like protein" evidence="1">
    <location>
        <begin position="28"/>
        <end position="118"/>
    </location>
</feature>
<dbReference type="EMBL" id="CABITT030000001">
    <property type="protein sequence ID" value="VVA91127.1"/>
    <property type="molecule type" value="Genomic_DNA"/>
</dbReference>
<dbReference type="InterPro" id="IPR038975">
    <property type="entry name" value="THNL"/>
</dbReference>
<protein>
    <recommendedName>
        <fullName evidence="4">Thionin-like protein</fullName>
    </recommendedName>
</protein>
<gene>
    <name evidence="2" type="ORF">ANE_LOCUS1572</name>
</gene>
<reference evidence="2" key="1">
    <citation type="submission" date="2019-07" db="EMBL/GenBank/DDBJ databases">
        <authorList>
            <person name="Dittberner H."/>
        </authorList>
    </citation>
    <scope>NUCLEOTIDE SEQUENCE [LARGE SCALE GENOMIC DNA]</scope>
</reference>
<evidence type="ECO:0000313" key="2">
    <source>
        <dbReference type="EMBL" id="VVA91127.1"/>
    </source>
</evidence>
<keyword evidence="3" id="KW-1185">Reference proteome</keyword>
<dbReference type="OrthoDB" id="653285at2759"/>
<dbReference type="PANTHER" id="PTHR36312">
    <property type="entry name" value="THIONIN-LIKE PROTEIN 1"/>
    <property type="match status" value="1"/>
</dbReference>
<comment type="caution">
    <text evidence="2">The sequence shown here is derived from an EMBL/GenBank/DDBJ whole genome shotgun (WGS) entry which is preliminary data.</text>
</comment>
<dbReference type="Proteomes" id="UP000489600">
    <property type="component" value="Unassembled WGS sequence"/>
</dbReference>
<evidence type="ECO:0000313" key="3">
    <source>
        <dbReference type="Proteomes" id="UP000489600"/>
    </source>
</evidence>
<evidence type="ECO:0000256" key="1">
    <source>
        <dbReference type="SAM" id="SignalP"/>
    </source>
</evidence>
<accession>A0A565ANY3</accession>